<reference evidence="1" key="1">
    <citation type="journal article" date="2023" name="Plant Biotechnol. J.">
        <title>Chromosome-level wild Hevea brasiliensis genome provides new tools for genomic-assisted breeding and valuable loci to elevate rubber yield.</title>
        <authorList>
            <person name="Cheng H."/>
            <person name="Song X."/>
            <person name="Hu Y."/>
            <person name="Wu T."/>
            <person name="Yang Q."/>
            <person name="An Z."/>
            <person name="Feng S."/>
            <person name="Deng Z."/>
            <person name="Wu W."/>
            <person name="Zeng X."/>
            <person name="Tu M."/>
            <person name="Wang X."/>
            <person name="Huang H."/>
        </authorList>
    </citation>
    <scope>NUCLEOTIDE SEQUENCE</scope>
    <source>
        <strain evidence="1">MT/VB/25A 57/8</strain>
    </source>
</reference>
<keyword evidence="2" id="KW-1185">Reference proteome</keyword>
<dbReference type="Gene3D" id="3.40.50.10420">
    <property type="entry name" value="NagB/RpiA/CoA transferase-like"/>
    <property type="match status" value="1"/>
</dbReference>
<protein>
    <recommendedName>
        <fullName evidence="3">5-formyltetrahydrofolate cyclo-ligase</fullName>
    </recommendedName>
</protein>
<evidence type="ECO:0000313" key="1">
    <source>
        <dbReference type="EMBL" id="KAJ9172120.1"/>
    </source>
</evidence>
<dbReference type="SUPFAM" id="SSF100950">
    <property type="entry name" value="NagB/RpiA/CoA transferase-like"/>
    <property type="match status" value="1"/>
</dbReference>
<evidence type="ECO:0000313" key="2">
    <source>
        <dbReference type="Proteomes" id="UP001174677"/>
    </source>
</evidence>
<gene>
    <name evidence="1" type="ORF">P3X46_015399</name>
</gene>
<dbReference type="Proteomes" id="UP001174677">
    <property type="component" value="Chromosome 9"/>
</dbReference>
<dbReference type="EMBL" id="JARPOI010000009">
    <property type="protein sequence ID" value="KAJ9172120.1"/>
    <property type="molecule type" value="Genomic_DNA"/>
</dbReference>
<evidence type="ECO:0008006" key="3">
    <source>
        <dbReference type="Google" id="ProtNLM"/>
    </source>
</evidence>
<dbReference type="PANTHER" id="PTHR23407">
    <property type="entry name" value="ATPASE INHIBITOR/5-FORMYLTETRAHYDROFOLATE CYCLO-LIGASE"/>
    <property type="match status" value="1"/>
</dbReference>
<dbReference type="PANTHER" id="PTHR23407:SF10">
    <property type="entry name" value="5-FORMYLTETRAHYDROFOLATE CYCLO-LIGASE, MITOCHONDRIAL-LIKE ISOFORM X1"/>
    <property type="match status" value="1"/>
</dbReference>
<sequence>MRMLKISIVDDLISNSINILEPALVDSERNHREDVMQAREPVDLVILPGLAFDRSGNRLGCSGGYCDVFLKKCQDLAAEWKWKQPLLVALAYSLHIMEGGAIPVTPNDVPVDALVTPAGFIPIAQLLWKGAINENVSFPLRILKFCFTSLPEAASVYNEASEVIYNPSAFLSYCKQSCSGLKGAYFFAAVTMQIQIVVIT</sequence>
<name>A0ABQ9LZ35_HEVBR</name>
<comment type="caution">
    <text evidence="1">The sequence shown here is derived from an EMBL/GenBank/DDBJ whole genome shotgun (WGS) entry which is preliminary data.</text>
</comment>
<dbReference type="InterPro" id="IPR037171">
    <property type="entry name" value="NagB/RpiA_transferase-like"/>
</dbReference>
<dbReference type="InterPro" id="IPR024185">
    <property type="entry name" value="FTHF_cligase-like_sf"/>
</dbReference>
<organism evidence="1 2">
    <name type="scientific">Hevea brasiliensis</name>
    <name type="common">Para rubber tree</name>
    <name type="synonym">Siphonia brasiliensis</name>
    <dbReference type="NCBI Taxonomy" id="3981"/>
    <lineage>
        <taxon>Eukaryota</taxon>
        <taxon>Viridiplantae</taxon>
        <taxon>Streptophyta</taxon>
        <taxon>Embryophyta</taxon>
        <taxon>Tracheophyta</taxon>
        <taxon>Spermatophyta</taxon>
        <taxon>Magnoliopsida</taxon>
        <taxon>eudicotyledons</taxon>
        <taxon>Gunneridae</taxon>
        <taxon>Pentapetalae</taxon>
        <taxon>rosids</taxon>
        <taxon>fabids</taxon>
        <taxon>Malpighiales</taxon>
        <taxon>Euphorbiaceae</taxon>
        <taxon>Crotonoideae</taxon>
        <taxon>Micrandreae</taxon>
        <taxon>Hevea</taxon>
    </lineage>
</organism>
<dbReference type="InterPro" id="IPR002698">
    <property type="entry name" value="FTHF_cligase"/>
</dbReference>
<accession>A0ABQ9LZ35</accession>
<dbReference type="Pfam" id="PF01812">
    <property type="entry name" value="5-FTHF_cyc-lig"/>
    <property type="match status" value="1"/>
</dbReference>
<proteinExistence type="predicted"/>